<dbReference type="PROSITE" id="PS00409">
    <property type="entry name" value="PROKAR_NTER_METHYL"/>
    <property type="match status" value="1"/>
</dbReference>
<sequence length="187" mass="21211">MNHPSPSRQQGFTLIELMVVIVIISIMASLVVLNIGGVDQRKTMQAREFLILDLKKINREANDQARIYALDTHPATDVTAFTYQLTEYKPRSIDQNSRIQVLEQNKWQALTEFKSRVLPEHVSFMVQAQDHQYQNANNADLIGAQAPQLIWLGNGEVKPVSIQMYYDQNPVGSPINIDYLGKITDAE</sequence>
<proteinExistence type="predicted"/>
<dbReference type="AlphaFoldDB" id="A0A1Y3CFT4"/>
<evidence type="ECO:0000313" key="8">
    <source>
        <dbReference type="Proteomes" id="UP000242765"/>
    </source>
</evidence>
<dbReference type="OrthoDB" id="6656660at2"/>
<feature type="transmembrane region" description="Helical" evidence="6">
    <location>
        <begin position="12"/>
        <end position="35"/>
    </location>
</feature>
<dbReference type="Proteomes" id="UP000242765">
    <property type="component" value="Unassembled WGS sequence"/>
</dbReference>
<evidence type="ECO:0000256" key="5">
    <source>
        <dbReference type="ARBA" id="ARBA00023136"/>
    </source>
</evidence>
<gene>
    <name evidence="7" type="ORF">B9T28_10555</name>
</gene>
<organism evidence="7 8">
    <name type="scientific">Acinetobacter silvestris</name>
    <dbReference type="NCBI Taxonomy" id="1977882"/>
    <lineage>
        <taxon>Bacteria</taxon>
        <taxon>Pseudomonadati</taxon>
        <taxon>Pseudomonadota</taxon>
        <taxon>Gammaproteobacteria</taxon>
        <taxon>Moraxellales</taxon>
        <taxon>Moraxellaceae</taxon>
        <taxon>Acinetobacter</taxon>
    </lineage>
</organism>
<comment type="subcellular location">
    <subcellularLocation>
        <location evidence="1">Membrane</location>
        <topology evidence="1">Single-pass membrane protein</topology>
    </subcellularLocation>
</comment>
<keyword evidence="5 6" id="KW-0472">Membrane</keyword>
<protein>
    <submittedName>
        <fullName evidence="7">Type II secretion system protein GspH</fullName>
    </submittedName>
</protein>
<dbReference type="GO" id="GO:0015627">
    <property type="term" value="C:type II protein secretion system complex"/>
    <property type="evidence" value="ECO:0007669"/>
    <property type="project" value="InterPro"/>
</dbReference>
<keyword evidence="8" id="KW-1185">Reference proteome</keyword>
<evidence type="ECO:0000256" key="1">
    <source>
        <dbReference type="ARBA" id="ARBA00004167"/>
    </source>
</evidence>
<keyword evidence="4 6" id="KW-1133">Transmembrane helix</keyword>
<evidence type="ECO:0000256" key="6">
    <source>
        <dbReference type="SAM" id="Phobius"/>
    </source>
</evidence>
<dbReference type="Pfam" id="PF07963">
    <property type="entry name" value="N_methyl"/>
    <property type="match status" value="1"/>
</dbReference>
<dbReference type="PRINTS" id="PR00885">
    <property type="entry name" value="BCTERIALGSPH"/>
</dbReference>
<accession>A0A1Y3CFT4</accession>
<keyword evidence="2" id="KW-0488">Methylation</keyword>
<reference evidence="7 8" key="1">
    <citation type="submission" date="2017-04" db="EMBL/GenBank/DDBJ databases">
        <title>High diversity of culturable Acinetobacter species in natural soil and water ecosystems.</title>
        <authorList>
            <person name="Nemec A."/>
            <person name="Radolfova-Krizova L."/>
        </authorList>
    </citation>
    <scope>NUCLEOTIDE SEQUENCE [LARGE SCALE GENOMIC DNA]</scope>
    <source>
        <strain evidence="7 8">ANC 4999</strain>
    </source>
</reference>
<dbReference type="InterPro" id="IPR045584">
    <property type="entry name" value="Pilin-like"/>
</dbReference>
<dbReference type="Gene3D" id="3.30.700.10">
    <property type="entry name" value="Glycoprotein, Type 4 Pilin"/>
    <property type="match status" value="1"/>
</dbReference>
<keyword evidence="3 6" id="KW-0812">Transmembrane</keyword>
<comment type="caution">
    <text evidence="7">The sequence shown here is derived from an EMBL/GenBank/DDBJ whole genome shotgun (WGS) entry which is preliminary data.</text>
</comment>
<evidence type="ECO:0000256" key="2">
    <source>
        <dbReference type="ARBA" id="ARBA00022481"/>
    </source>
</evidence>
<dbReference type="RefSeq" id="WP_086203934.1">
    <property type="nucleotide sequence ID" value="NZ_NEGB01000005.1"/>
</dbReference>
<dbReference type="SUPFAM" id="SSF54523">
    <property type="entry name" value="Pili subunits"/>
    <property type="match status" value="1"/>
</dbReference>
<evidence type="ECO:0000256" key="4">
    <source>
        <dbReference type="ARBA" id="ARBA00022989"/>
    </source>
</evidence>
<dbReference type="STRING" id="1977882.B9T28_10555"/>
<evidence type="ECO:0000313" key="7">
    <source>
        <dbReference type="EMBL" id="OTG65216.1"/>
    </source>
</evidence>
<dbReference type="NCBIfam" id="TIGR02532">
    <property type="entry name" value="IV_pilin_GFxxxE"/>
    <property type="match status" value="1"/>
</dbReference>
<evidence type="ECO:0000256" key="3">
    <source>
        <dbReference type="ARBA" id="ARBA00022692"/>
    </source>
</evidence>
<dbReference type="InterPro" id="IPR002416">
    <property type="entry name" value="T2SS_protein-GspH"/>
</dbReference>
<dbReference type="InterPro" id="IPR012902">
    <property type="entry name" value="N_methyl_site"/>
</dbReference>
<name>A0A1Y3CFT4_9GAMM</name>
<dbReference type="GO" id="GO:0016020">
    <property type="term" value="C:membrane"/>
    <property type="evidence" value="ECO:0007669"/>
    <property type="project" value="UniProtKB-SubCell"/>
</dbReference>
<dbReference type="EMBL" id="NEGB01000005">
    <property type="protein sequence ID" value="OTG65216.1"/>
    <property type="molecule type" value="Genomic_DNA"/>
</dbReference>
<dbReference type="GO" id="GO:0015628">
    <property type="term" value="P:protein secretion by the type II secretion system"/>
    <property type="evidence" value="ECO:0007669"/>
    <property type="project" value="InterPro"/>
</dbReference>